<proteinExistence type="predicted"/>
<dbReference type="OrthoDB" id="408631at2759"/>
<organism evidence="2 3">
    <name type="scientific">Achlya hypogyna</name>
    <name type="common">Oomycete</name>
    <name type="synonym">Protoachlya hypogyna</name>
    <dbReference type="NCBI Taxonomy" id="1202772"/>
    <lineage>
        <taxon>Eukaryota</taxon>
        <taxon>Sar</taxon>
        <taxon>Stramenopiles</taxon>
        <taxon>Oomycota</taxon>
        <taxon>Saprolegniomycetes</taxon>
        <taxon>Saprolegniales</taxon>
        <taxon>Achlyaceae</taxon>
        <taxon>Achlya</taxon>
    </lineage>
</organism>
<name>A0A1V9Z9K6_ACHHY</name>
<evidence type="ECO:0000313" key="2">
    <source>
        <dbReference type="EMBL" id="OQR94622.1"/>
    </source>
</evidence>
<dbReference type="EMBL" id="JNBR01000356">
    <property type="protein sequence ID" value="OQR94622.1"/>
    <property type="molecule type" value="Genomic_DNA"/>
</dbReference>
<dbReference type="AlphaFoldDB" id="A0A1V9Z9K6"/>
<keyword evidence="3" id="KW-1185">Reference proteome</keyword>
<gene>
    <name evidence="2" type="ORF">ACHHYP_01031</name>
</gene>
<protein>
    <submittedName>
        <fullName evidence="2">Uncharacterized protein</fullName>
    </submittedName>
</protein>
<accession>A0A1V9Z9K6</accession>
<dbReference type="Proteomes" id="UP000243579">
    <property type="component" value="Unassembled WGS sequence"/>
</dbReference>
<comment type="caution">
    <text evidence="2">The sequence shown here is derived from an EMBL/GenBank/DDBJ whole genome shotgun (WGS) entry which is preliminary data.</text>
</comment>
<reference evidence="2 3" key="1">
    <citation type="journal article" date="2014" name="Genome Biol. Evol.">
        <title>The secreted proteins of Achlya hypogyna and Thraustotheca clavata identify the ancestral oomycete secretome and reveal gene acquisitions by horizontal gene transfer.</title>
        <authorList>
            <person name="Misner I."/>
            <person name="Blouin N."/>
            <person name="Leonard G."/>
            <person name="Richards T.A."/>
            <person name="Lane C.E."/>
        </authorList>
    </citation>
    <scope>NUCLEOTIDE SEQUENCE [LARGE SCALE GENOMIC DNA]</scope>
    <source>
        <strain evidence="2 3">ATCC 48635</strain>
    </source>
</reference>
<evidence type="ECO:0000313" key="3">
    <source>
        <dbReference type="Proteomes" id="UP000243579"/>
    </source>
</evidence>
<dbReference type="STRING" id="1202772.A0A1V9Z9K6"/>
<sequence length="162" mass="17126">MDEDDRLLAAIEAAAAYEAAAVASNNSLRAAFFKLTLARRNLPSDTLSDVAYREFFTADTGVVADASGLSIQKKLTWEVDGQEAVEPSLRQRKKAATDAKPAATPAASTLPTPIFWFAPLPSPELRAAQQHFIKALNDVVTTANAAAATQATLGAVVVESPK</sequence>
<feature type="region of interest" description="Disordered" evidence="1">
    <location>
        <begin position="82"/>
        <end position="106"/>
    </location>
</feature>
<evidence type="ECO:0000256" key="1">
    <source>
        <dbReference type="SAM" id="MobiDB-lite"/>
    </source>
</evidence>